<evidence type="ECO:0000256" key="3">
    <source>
        <dbReference type="ARBA" id="ARBA00022452"/>
    </source>
</evidence>
<keyword evidence="9 10" id="KW-0998">Cell outer membrane</keyword>
<dbReference type="InterPro" id="IPR023996">
    <property type="entry name" value="TonB-dep_OMP_SusC/RagA"/>
</dbReference>
<evidence type="ECO:0000256" key="4">
    <source>
        <dbReference type="ARBA" id="ARBA00022692"/>
    </source>
</evidence>
<organism evidence="15 16">
    <name type="scientific">Hymenobacter metallilatus</name>
    <dbReference type="NCBI Taxonomy" id="2493666"/>
    <lineage>
        <taxon>Bacteria</taxon>
        <taxon>Pseudomonadati</taxon>
        <taxon>Bacteroidota</taxon>
        <taxon>Cytophagia</taxon>
        <taxon>Cytophagales</taxon>
        <taxon>Hymenobacteraceae</taxon>
        <taxon>Hymenobacter</taxon>
    </lineage>
</organism>
<dbReference type="InterPro" id="IPR036942">
    <property type="entry name" value="Beta-barrel_TonB_sf"/>
</dbReference>
<keyword evidence="4 10" id="KW-0812">Transmembrane</keyword>
<dbReference type="Pfam" id="PF13715">
    <property type="entry name" value="CarbopepD_reg_2"/>
    <property type="match status" value="1"/>
</dbReference>
<dbReference type="Gene3D" id="2.170.130.10">
    <property type="entry name" value="TonB-dependent receptor, plug domain"/>
    <property type="match status" value="1"/>
</dbReference>
<dbReference type="Gene3D" id="2.40.170.20">
    <property type="entry name" value="TonB-dependent receptor, beta-barrel domain"/>
    <property type="match status" value="1"/>
</dbReference>
<dbReference type="Gene3D" id="2.60.40.1120">
    <property type="entry name" value="Carboxypeptidase-like, regulatory domain"/>
    <property type="match status" value="1"/>
</dbReference>
<dbReference type="EMBL" id="RWIS01000003">
    <property type="protein sequence ID" value="RSK35528.1"/>
    <property type="molecule type" value="Genomic_DNA"/>
</dbReference>
<protein>
    <submittedName>
        <fullName evidence="15">TonB-dependent receptor</fullName>
    </submittedName>
</protein>
<evidence type="ECO:0000259" key="13">
    <source>
        <dbReference type="Pfam" id="PF00593"/>
    </source>
</evidence>
<evidence type="ECO:0000313" key="15">
    <source>
        <dbReference type="EMBL" id="RSK35528.1"/>
    </source>
</evidence>
<comment type="caution">
    <text evidence="15">The sequence shown here is derived from an EMBL/GenBank/DDBJ whole genome shotgun (WGS) entry which is preliminary data.</text>
</comment>
<keyword evidence="6 11" id="KW-0798">TonB box</keyword>
<feature type="domain" description="TonB-dependent receptor plug" evidence="14">
    <location>
        <begin position="122"/>
        <end position="243"/>
    </location>
</feature>
<keyword evidence="3 10" id="KW-1134">Transmembrane beta strand</keyword>
<evidence type="ECO:0000256" key="5">
    <source>
        <dbReference type="ARBA" id="ARBA00022729"/>
    </source>
</evidence>
<dbReference type="FunFam" id="2.170.130.10:FF:000008">
    <property type="entry name" value="SusC/RagA family TonB-linked outer membrane protein"/>
    <property type="match status" value="1"/>
</dbReference>
<comment type="subcellular location">
    <subcellularLocation>
        <location evidence="1 10">Cell outer membrane</location>
        <topology evidence="1 10">Multi-pass membrane protein</topology>
    </subcellularLocation>
</comment>
<keyword evidence="8 15" id="KW-0675">Receptor</keyword>
<evidence type="ECO:0000256" key="6">
    <source>
        <dbReference type="ARBA" id="ARBA00023077"/>
    </source>
</evidence>
<evidence type="ECO:0000256" key="10">
    <source>
        <dbReference type="PROSITE-ProRule" id="PRU01360"/>
    </source>
</evidence>
<feature type="chain" id="PRO_5019009891" evidence="12">
    <location>
        <begin position="27"/>
        <end position="1071"/>
    </location>
</feature>
<keyword evidence="7 10" id="KW-0472">Membrane</keyword>
<dbReference type="InterPro" id="IPR012910">
    <property type="entry name" value="Plug_dom"/>
</dbReference>
<dbReference type="AlphaFoldDB" id="A0A428JQD5"/>
<name>A0A428JQD5_9BACT</name>
<sequence length="1071" mass="115102">MGSEFPNTLLLVLLPLATLVATQTVAQTRSISGRITDRATGEGLPGVTVLVKGTTNGVSTNSDGSFALTVPTSGSTLLVSSVGYISQEVTLGNEASYTIGLAADTKTLSEVVVTGFGVAQERRELTGAIATVKSESFKNQPVAGVDQVLQGRAAGVQVTQNSGTPGSGIAVRVRGASSLTASNEPLYVVDGLPINTGSYSNIGTGNQQTNALSDLNPNDIESIEVLKDASSSAIYGSRGANGVVLITTKQGRAGRTRVNLDYYRGAQTAWNRPKALTGQQQTELFLDMVRNRYPASSTGTISALGVNWRSHADLAGYLFSEGGLAVQNGLYTYADNGDGIRDLAQFQNPSTAPSTNWADEILRTAPISNYELAVSGGTDRIRYRASGSYFDQQGIIIGSGFQRASGRLNMDAKLSDKIRMGVNIGLNRSTNNRIQNDNNINGVLSTAVLVASDIPKYRRDGTYAKDPGSSTENPLAAAKEPTILGVSARVIGTQFTEFELVKNLKYRATFGLDYLTFKDDTFFPTTTNTGAGTSGSATSSYRQERNFNHISSLTYAKVFGEAHSVSAQAVVDYQQDVFNEVFASATGFPGNDVKQVSAGATKTGASSSETEWRILGFLGRVNYSFKEKYLLGLTARYDGSSRFGQNNKYGLFPAVSAAWRVSEESFLKDSFVNDLKLRASYGQTGNQEIGNFASRGLIGTGANFQQVGGLALSQLANPDLKWERTTKTNVGIDFSVLNNRVTFIADAYKHDTRDLLLSRLVPGSTGFLSYLANVGSIENKGLEFGLTTVNIKGNSDDAFSWESNFNITFNRNKVTKLVDGIPFAAGFASWVAEGQPLGAFRGYRVDGIFQSQEQINALDAAAQATYGATARYQSSLTAPGDIKFKDLNNDGRITGDDQEIIGNAQPKFYGGFTNTLRYKGFDLTAFLQFQYGNEIYNNNISFAQGMNGVFGQDAAVLNRWTPTNTNTDVPRAVYGDPNNNRRVSDRFIEDGSYARLKNLTLGYTLPSAFTSRLKMSSFRVYAQAQNLFTITNYSGLDPEVNTFSGSNTALGTDFLTFPQARTITGGVSIGF</sequence>
<gene>
    <name evidence="15" type="ORF">EI290_07465</name>
</gene>
<evidence type="ECO:0000256" key="2">
    <source>
        <dbReference type="ARBA" id="ARBA00022448"/>
    </source>
</evidence>
<keyword evidence="5 12" id="KW-0732">Signal</keyword>
<dbReference type="Pfam" id="PF00593">
    <property type="entry name" value="TonB_dep_Rec_b-barrel"/>
    <property type="match status" value="1"/>
</dbReference>
<dbReference type="InterPro" id="IPR008969">
    <property type="entry name" value="CarboxyPept-like_regulatory"/>
</dbReference>
<evidence type="ECO:0000256" key="1">
    <source>
        <dbReference type="ARBA" id="ARBA00004571"/>
    </source>
</evidence>
<dbReference type="InterPro" id="IPR023997">
    <property type="entry name" value="TonB-dep_OMP_SusC/RagA_CS"/>
</dbReference>
<comment type="similarity">
    <text evidence="10 11">Belongs to the TonB-dependent receptor family.</text>
</comment>
<dbReference type="PANTHER" id="PTHR30069:SF29">
    <property type="entry name" value="HEMOGLOBIN AND HEMOGLOBIN-HAPTOGLOBIN-BINDING PROTEIN 1-RELATED"/>
    <property type="match status" value="1"/>
</dbReference>
<dbReference type="GO" id="GO:0009279">
    <property type="term" value="C:cell outer membrane"/>
    <property type="evidence" value="ECO:0007669"/>
    <property type="project" value="UniProtKB-SubCell"/>
</dbReference>
<dbReference type="InterPro" id="IPR039426">
    <property type="entry name" value="TonB-dep_rcpt-like"/>
</dbReference>
<dbReference type="PANTHER" id="PTHR30069">
    <property type="entry name" value="TONB-DEPENDENT OUTER MEMBRANE RECEPTOR"/>
    <property type="match status" value="1"/>
</dbReference>
<dbReference type="Proteomes" id="UP000280066">
    <property type="component" value="Unassembled WGS sequence"/>
</dbReference>
<dbReference type="NCBIfam" id="TIGR04056">
    <property type="entry name" value="OMP_RagA_SusC"/>
    <property type="match status" value="1"/>
</dbReference>
<dbReference type="GO" id="GO:0015344">
    <property type="term" value="F:siderophore uptake transmembrane transporter activity"/>
    <property type="evidence" value="ECO:0007669"/>
    <property type="project" value="TreeGrafter"/>
</dbReference>
<dbReference type="GO" id="GO:0044718">
    <property type="term" value="P:siderophore transmembrane transport"/>
    <property type="evidence" value="ECO:0007669"/>
    <property type="project" value="TreeGrafter"/>
</dbReference>
<evidence type="ECO:0000256" key="8">
    <source>
        <dbReference type="ARBA" id="ARBA00023170"/>
    </source>
</evidence>
<dbReference type="SUPFAM" id="SSF56935">
    <property type="entry name" value="Porins"/>
    <property type="match status" value="1"/>
</dbReference>
<reference evidence="15 16" key="1">
    <citation type="submission" date="2018-12" db="EMBL/GenBank/DDBJ databases">
        <authorList>
            <person name="Feng G."/>
            <person name="Zhu H."/>
        </authorList>
    </citation>
    <scope>NUCLEOTIDE SEQUENCE [LARGE SCALE GENOMIC DNA]</scope>
    <source>
        <strain evidence="15 16">9PBR-2</strain>
    </source>
</reference>
<keyword evidence="2 10" id="KW-0813">Transport</keyword>
<accession>A0A428JQD5</accession>
<dbReference type="PROSITE" id="PS52016">
    <property type="entry name" value="TONB_DEPENDENT_REC_3"/>
    <property type="match status" value="1"/>
</dbReference>
<proteinExistence type="inferred from homology"/>
<feature type="signal peptide" evidence="12">
    <location>
        <begin position="1"/>
        <end position="26"/>
    </location>
</feature>
<dbReference type="InterPro" id="IPR000531">
    <property type="entry name" value="Beta-barrel_TonB"/>
</dbReference>
<dbReference type="InterPro" id="IPR037066">
    <property type="entry name" value="Plug_dom_sf"/>
</dbReference>
<evidence type="ECO:0000256" key="12">
    <source>
        <dbReference type="SAM" id="SignalP"/>
    </source>
</evidence>
<dbReference type="Pfam" id="PF07715">
    <property type="entry name" value="Plug"/>
    <property type="match status" value="1"/>
</dbReference>
<dbReference type="NCBIfam" id="TIGR04057">
    <property type="entry name" value="SusC_RagA_signa"/>
    <property type="match status" value="1"/>
</dbReference>
<dbReference type="OrthoDB" id="9768177at2"/>
<evidence type="ECO:0000256" key="11">
    <source>
        <dbReference type="RuleBase" id="RU003357"/>
    </source>
</evidence>
<dbReference type="SUPFAM" id="SSF49464">
    <property type="entry name" value="Carboxypeptidase regulatory domain-like"/>
    <property type="match status" value="1"/>
</dbReference>
<feature type="domain" description="TonB-dependent receptor-like beta-barrel" evidence="13">
    <location>
        <begin position="492"/>
        <end position="873"/>
    </location>
</feature>
<evidence type="ECO:0000256" key="7">
    <source>
        <dbReference type="ARBA" id="ARBA00023136"/>
    </source>
</evidence>
<evidence type="ECO:0000313" key="16">
    <source>
        <dbReference type="Proteomes" id="UP000280066"/>
    </source>
</evidence>
<keyword evidence="16" id="KW-1185">Reference proteome</keyword>
<evidence type="ECO:0000259" key="14">
    <source>
        <dbReference type="Pfam" id="PF07715"/>
    </source>
</evidence>
<evidence type="ECO:0000256" key="9">
    <source>
        <dbReference type="ARBA" id="ARBA00023237"/>
    </source>
</evidence>